<gene>
    <name evidence="1" type="ORF">CW740_08760</name>
</gene>
<dbReference type="EMBL" id="CP025120">
    <property type="protein sequence ID" value="AUD79331.1"/>
    <property type="molecule type" value="Genomic_DNA"/>
</dbReference>
<accession>A0A2K9AW45</accession>
<name>A0A2K9AW45_9GAMM</name>
<keyword evidence="2" id="KW-1185">Reference proteome</keyword>
<dbReference type="Proteomes" id="UP000232693">
    <property type="component" value="Chromosome"/>
</dbReference>
<dbReference type="KEGG" id="kpd:CW740_08760"/>
<sequence>MSVLTKVRNYLSDIKYRLRHGGDKYSINLYSRLLVIKKNNRIIKEIELNQLKSVKPRKREGIIYEQIELVIELEKVKSRYIIPEETSNFEVLCDYFVSKKYLTKDWYQSLYLNDPQ</sequence>
<protein>
    <submittedName>
        <fullName evidence="1">Uncharacterized protein</fullName>
    </submittedName>
</protein>
<reference evidence="1 2" key="1">
    <citation type="submission" date="2017-12" db="EMBL/GenBank/DDBJ databases">
        <title>Kangiella profundi FT102 completed genome.</title>
        <authorList>
            <person name="Xu J."/>
            <person name="Wang J."/>
            <person name="Lu Y."/>
        </authorList>
    </citation>
    <scope>NUCLEOTIDE SEQUENCE [LARGE SCALE GENOMIC DNA]</scope>
    <source>
        <strain evidence="1 2">FT102</strain>
    </source>
</reference>
<dbReference type="AlphaFoldDB" id="A0A2K9AW45"/>
<evidence type="ECO:0000313" key="1">
    <source>
        <dbReference type="EMBL" id="AUD79331.1"/>
    </source>
</evidence>
<proteinExistence type="predicted"/>
<organism evidence="1 2">
    <name type="scientific">Kangiella profundi</name>
    <dbReference type="NCBI Taxonomy" id="1561924"/>
    <lineage>
        <taxon>Bacteria</taxon>
        <taxon>Pseudomonadati</taxon>
        <taxon>Pseudomonadota</taxon>
        <taxon>Gammaproteobacteria</taxon>
        <taxon>Kangiellales</taxon>
        <taxon>Kangiellaceae</taxon>
        <taxon>Kangiella</taxon>
    </lineage>
</organism>
<evidence type="ECO:0000313" key="2">
    <source>
        <dbReference type="Proteomes" id="UP000232693"/>
    </source>
</evidence>